<organism evidence="10 11">
    <name type="scientific">Nocardioides taihuensis</name>
    <dbReference type="NCBI Taxonomy" id="1835606"/>
    <lineage>
        <taxon>Bacteria</taxon>
        <taxon>Bacillati</taxon>
        <taxon>Actinomycetota</taxon>
        <taxon>Actinomycetes</taxon>
        <taxon>Propionibacteriales</taxon>
        <taxon>Nocardioidaceae</taxon>
        <taxon>Nocardioides</taxon>
    </lineage>
</organism>
<evidence type="ECO:0000256" key="5">
    <source>
        <dbReference type="ARBA" id="ARBA00023315"/>
    </source>
</evidence>
<evidence type="ECO:0000313" key="11">
    <source>
        <dbReference type="Proteomes" id="UP001596087"/>
    </source>
</evidence>
<evidence type="ECO:0000256" key="1">
    <source>
        <dbReference type="ARBA" id="ARBA00001938"/>
    </source>
</evidence>
<dbReference type="SUPFAM" id="SSF47005">
    <property type="entry name" value="Peripheral subunit-binding domain of 2-oxo acid dehydrogenase complex"/>
    <property type="match status" value="1"/>
</dbReference>
<dbReference type="Gene3D" id="2.40.50.100">
    <property type="match status" value="1"/>
</dbReference>
<dbReference type="InterPro" id="IPR050743">
    <property type="entry name" value="2-oxoacid_DH_E2_comp"/>
</dbReference>
<dbReference type="EMBL" id="JBHSKD010000018">
    <property type="protein sequence ID" value="MFC5177783.1"/>
    <property type="molecule type" value="Genomic_DNA"/>
</dbReference>
<dbReference type="InterPro" id="IPR023213">
    <property type="entry name" value="CAT-like_dom_sf"/>
</dbReference>
<dbReference type="Gene3D" id="3.30.559.10">
    <property type="entry name" value="Chloramphenicol acetyltransferase-like domain"/>
    <property type="match status" value="1"/>
</dbReference>
<evidence type="ECO:0000256" key="3">
    <source>
        <dbReference type="ARBA" id="ARBA00022679"/>
    </source>
</evidence>
<comment type="cofactor">
    <cofactor evidence="1 6">
        <name>(R)-lipoate</name>
        <dbReference type="ChEBI" id="CHEBI:83088"/>
    </cofactor>
</comment>
<evidence type="ECO:0000259" key="9">
    <source>
        <dbReference type="PROSITE" id="PS51826"/>
    </source>
</evidence>
<reference evidence="11" key="1">
    <citation type="journal article" date="2019" name="Int. J. Syst. Evol. Microbiol.">
        <title>The Global Catalogue of Microorganisms (GCM) 10K type strain sequencing project: providing services to taxonomists for standard genome sequencing and annotation.</title>
        <authorList>
            <consortium name="The Broad Institute Genomics Platform"/>
            <consortium name="The Broad Institute Genome Sequencing Center for Infectious Disease"/>
            <person name="Wu L."/>
            <person name="Ma J."/>
        </authorList>
    </citation>
    <scope>NUCLEOTIDE SEQUENCE [LARGE SCALE GENOMIC DNA]</scope>
    <source>
        <strain evidence="11">DFY41</strain>
    </source>
</reference>
<keyword evidence="4 6" id="KW-0450">Lipoyl</keyword>
<feature type="domain" description="Lipoyl-binding" evidence="8">
    <location>
        <begin position="1"/>
        <end position="76"/>
    </location>
</feature>
<proteinExistence type="inferred from homology"/>
<dbReference type="SUPFAM" id="SSF51230">
    <property type="entry name" value="Single hybrid motif"/>
    <property type="match status" value="1"/>
</dbReference>
<feature type="compositionally biased region" description="Low complexity" evidence="7">
    <location>
        <begin position="237"/>
        <end position="251"/>
    </location>
</feature>
<dbReference type="Pfam" id="PF00364">
    <property type="entry name" value="Biotin_lipoyl"/>
    <property type="match status" value="1"/>
</dbReference>
<protein>
    <recommendedName>
        <fullName evidence="6">Dihydrolipoamide acetyltransferase component of pyruvate dehydrogenase complex</fullName>
        <ecNumber evidence="6">2.3.1.-</ecNumber>
    </recommendedName>
</protein>
<dbReference type="PROSITE" id="PS50968">
    <property type="entry name" value="BIOTINYL_LIPOYL"/>
    <property type="match status" value="1"/>
</dbReference>
<dbReference type="InterPro" id="IPR036625">
    <property type="entry name" value="E3-bd_dom_sf"/>
</dbReference>
<dbReference type="InterPro" id="IPR001078">
    <property type="entry name" value="2-oxoacid_DH_actylTfrase"/>
</dbReference>
<evidence type="ECO:0000256" key="6">
    <source>
        <dbReference type="RuleBase" id="RU003423"/>
    </source>
</evidence>
<evidence type="ECO:0000256" key="4">
    <source>
        <dbReference type="ARBA" id="ARBA00022823"/>
    </source>
</evidence>
<dbReference type="InterPro" id="IPR004167">
    <property type="entry name" value="PSBD"/>
</dbReference>
<evidence type="ECO:0000259" key="8">
    <source>
        <dbReference type="PROSITE" id="PS50968"/>
    </source>
</evidence>
<feature type="region of interest" description="Disordered" evidence="7">
    <location>
        <begin position="214"/>
        <end position="252"/>
    </location>
</feature>
<dbReference type="InterPro" id="IPR000089">
    <property type="entry name" value="Biotin_lipoyl"/>
</dbReference>
<dbReference type="Gene3D" id="4.10.320.10">
    <property type="entry name" value="E3-binding domain"/>
    <property type="match status" value="2"/>
</dbReference>
<name>A0ABW0BKL2_9ACTN</name>
<evidence type="ECO:0000256" key="2">
    <source>
        <dbReference type="ARBA" id="ARBA00007317"/>
    </source>
</evidence>
<feature type="domain" description="Peripheral subunit-binding (PSBD)" evidence="9">
    <location>
        <begin position="130"/>
        <end position="167"/>
    </location>
</feature>
<dbReference type="PROSITE" id="PS51826">
    <property type="entry name" value="PSBD"/>
    <property type="match status" value="2"/>
</dbReference>
<dbReference type="InterPro" id="IPR011053">
    <property type="entry name" value="Single_hybrid_motif"/>
</dbReference>
<keyword evidence="11" id="KW-1185">Reference proteome</keyword>
<feature type="region of interest" description="Disordered" evidence="7">
    <location>
        <begin position="151"/>
        <end position="181"/>
    </location>
</feature>
<comment type="caution">
    <text evidence="10">The sequence shown here is derived from an EMBL/GenBank/DDBJ whole genome shotgun (WGS) entry which is preliminary data.</text>
</comment>
<accession>A0ABW0BKL2</accession>
<sequence>MPDFTMPSLGADMDEGTLLEWLVAPGDTVHRGDVVAVVDTAKAAVEVESFVEGVIEQLLVEPGTTVPVGQPLARLGDGAAVAAGAEEAPEKTVEPAPEPAVAAPEPVVTAPEPLVTAPAVAAPDLRPPAVHSPLVRRDAERLGVDLARVAGSGPGGAITRDDLQRAAAHPAPAPAREGVRVRATPQARRLAAELGVDLVALATTSEPVRAADVRAAASAGTPTGPPASPPASPPAPAAAASVTASSTPAGPDAMRSTIARLMARSKREIPHYYLSTTVDLAPALTWMQEQNRQAAIEDRLVPAALLLKATALAVQAAPALNGYWVDGAFQPAAEVHLGIAISLRRGGLVAPALHDAAHLPLVELMRQMRDLVTRARAGRLRGSELTDATITVTNLGDQGVEAVHGVIYPPQVALVGFGRVVERPWAVDGLLGVRPVTTLTLAGDHRATDGFTGARLLADIDDRLHHPEEL</sequence>
<dbReference type="Proteomes" id="UP001596087">
    <property type="component" value="Unassembled WGS sequence"/>
</dbReference>
<keyword evidence="3 6" id="KW-0808">Transferase</keyword>
<dbReference type="PANTHER" id="PTHR43178">
    <property type="entry name" value="DIHYDROLIPOAMIDE ACETYLTRANSFERASE COMPONENT OF PYRUVATE DEHYDROGENASE COMPLEX"/>
    <property type="match status" value="1"/>
</dbReference>
<dbReference type="SUPFAM" id="SSF52777">
    <property type="entry name" value="CoA-dependent acyltransferases"/>
    <property type="match status" value="1"/>
</dbReference>
<evidence type="ECO:0000313" key="10">
    <source>
        <dbReference type="EMBL" id="MFC5177783.1"/>
    </source>
</evidence>
<dbReference type="EC" id="2.3.1.-" evidence="6"/>
<dbReference type="GO" id="GO:0016746">
    <property type="term" value="F:acyltransferase activity"/>
    <property type="evidence" value="ECO:0007669"/>
    <property type="project" value="UniProtKB-KW"/>
</dbReference>
<feature type="domain" description="Peripheral subunit-binding (PSBD)" evidence="9">
    <location>
        <begin position="182"/>
        <end position="217"/>
    </location>
</feature>
<dbReference type="Pfam" id="PF00198">
    <property type="entry name" value="2-oxoacid_dh"/>
    <property type="match status" value="1"/>
</dbReference>
<dbReference type="Pfam" id="PF02817">
    <property type="entry name" value="E3_binding"/>
    <property type="match status" value="1"/>
</dbReference>
<keyword evidence="5 6" id="KW-0012">Acyltransferase</keyword>
<dbReference type="PANTHER" id="PTHR43178:SF5">
    <property type="entry name" value="LIPOAMIDE ACYLTRANSFERASE COMPONENT OF BRANCHED-CHAIN ALPHA-KETO ACID DEHYDROGENASE COMPLEX, MITOCHONDRIAL"/>
    <property type="match status" value="1"/>
</dbReference>
<feature type="compositionally biased region" description="Pro residues" evidence="7">
    <location>
        <begin position="223"/>
        <end position="236"/>
    </location>
</feature>
<dbReference type="RefSeq" id="WP_378591108.1">
    <property type="nucleotide sequence ID" value="NZ_JBHSKD010000018.1"/>
</dbReference>
<evidence type="ECO:0000256" key="7">
    <source>
        <dbReference type="SAM" id="MobiDB-lite"/>
    </source>
</evidence>
<comment type="similarity">
    <text evidence="2 6">Belongs to the 2-oxoacid dehydrogenase family.</text>
</comment>
<gene>
    <name evidence="10" type="ORF">ACFPGP_13965</name>
</gene>
<dbReference type="CDD" id="cd06849">
    <property type="entry name" value="lipoyl_domain"/>
    <property type="match status" value="1"/>
</dbReference>